<proteinExistence type="predicted"/>
<gene>
    <name evidence="2" type="ORF">GCK32_014834</name>
</gene>
<feature type="compositionally biased region" description="Basic residues" evidence="1">
    <location>
        <begin position="61"/>
        <end position="73"/>
    </location>
</feature>
<feature type="non-terminal residue" evidence="2">
    <location>
        <position position="73"/>
    </location>
</feature>
<name>A0AAN8FV18_TRICO</name>
<dbReference type="AlphaFoldDB" id="A0AAN8FV18"/>
<comment type="caution">
    <text evidence="2">The sequence shown here is derived from an EMBL/GenBank/DDBJ whole genome shotgun (WGS) entry which is preliminary data.</text>
</comment>
<evidence type="ECO:0000313" key="3">
    <source>
        <dbReference type="Proteomes" id="UP001331761"/>
    </source>
</evidence>
<sequence>MAGAGIGNKSRDDLDAYVRARRGLDLQRDPSPSDSDDSIPSLSKITFDDNIVAITDPETPKRRKRRKKSKEKK</sequence>
<reference evidence="2 3" key="1">
    <citation type="submission" date="2019-10" db="EMBL/GenBank/DDBJ databases">
        <title>Assembly and Annotation for the nematode Trichostrongylus colubriformis.</title>
        <authorList>
            <person name="Martin J."/>
        </authorList>
    </citation>
    <scope>NUCLEOTIDE SEQUENCE [LARGE SCALE GENOMIC DNA]</scope>
    <source>
        <strain evidence="2">G859</strain>
        <tissue evidence="2">Whole worm</tissue>
    </source>
</reference>
<evidence type="ECO:0000313" key="2">
    <source>
        <dbReference type="EMBL" id="KAK5970763.1"/>
    </source>
</evidence>
<feature type="region of interest" description="Disordered" evidence="1">
    <location>
        <begin position="21"/>
        <end position="73"/>
    </location>
</feature>
<keyword evidence="3" id="KW-1185">Reference proteome</keyword>
<dbReference type="EMBL" id="WIXE01018625">
    <property type="protein sequence ID" value="KAK5970763.1"/>
    <property type="molecule type" value="Genomic_DNA"/>
</dbReference>
<feature type="compositionally biased region" description="Low complexity" evidence="1">
    <location>
        <begin position="29"/>
        <end position="43"/>
    </location>
</feature>
<protein>
    <submittedName>
        <fullName evidence="2">Uncharacterized protein</fullName>
    </submittedName>
</protein>
<accession>A0AAN8FV18</accession>
<evidence type="ECO:0000256" key="1">
    <source>
        <dbReference type="SAM" id="MobiDB-lite"/>
    </source>
</evidence>
<organism evidence="2 3">
    <name type="scientific">Trichostrongylus colubriformis</name>
    <name type="common">Black scour worm</name>
    <dbReference type="NCBI Taxonomy" id="6319"/>
    <lineage>
        <taxon>Eukaryota</taxon>
        <taxon>Metazoa</taxon>
        <taxon>Ecdysozoa</taxon>
        <taxon>Nematoda</taxon>
        <taxon>Chromadorea</taxon>
        <taxon>Rhabditida</taxon>
        <taxon>Rhabditina</taxon>
        <taxon>Rhabditomorpha</taxon>
        <taxon>Strongyloidea</taxon>
        <taxon>Trichostrongylidae</taxon>
        <taxon>Trichostrongylus</taxon>
    </lineage>
</organism>
<dbReference type="Proteomes" id="UP001331761">
    <property type="component" value="Unassembled WGS sequence"/>
</dbReference>